<dbReference type="InterPro" id="IPR029044">
    <property type="entry name" value="Nucleotide-diphossugar_trans"/>
</dbReference>
<dbReference type="Pfam" id="PF13712">
    <property type="entry name" value="Glyco_tranf_2_5"/>
    <property type="match status" value="1"/>
</dbReference>
<dbReference type="Proteomes" id="UP000182826">
    <property type="component" value="Unassembled WGS sequence"/>
</dbReference>
<dbReference type="EMBL" id="MLFK01000002">
    <property type="protein sequence ID" value="OIV43184.1"/>
    <property type="molecule type" value="Genomic_DNA"/>
</dbReference>
<reference evidence="2 3" key="1">
    <citation type="submission" date="2016-10" db="EMBL/GenBank/DDBJ databases">
        <title>Draft Genome Sequence of Rhizobacteria Flavobacterium johnsoniae CI04.</title>
        <authorList>
            <person name="Bravo J.I."/>
            <person name="Lozano G.L."/>
            <person name="Handelsman J."/>
        </authorList>
    </citation>
    <scope>NUCLEOTIDE SEQUENCE [LARGE SCALE GENOMIC DNA]</scope>
    <source>
        <strain evidence="2 3">CI04</strain>
    </source>
</reference>
<evidence type="ECO:0000313" key="2">
    <source>
        <dbReference type="EMBL" id="OIV43184.1"/>
    </source>
</evidence>
<dbReference type="RefSeq" id="WP_071635184.1">
    <property type="nucleotide sequence ID" value="NZ_MLFK01000002.1"/>
</dbReference>
<dbReference type="OrthoDB" id="7851643at2"/>
<dbReference type="AlphaFoldDB" id="A0A1J7CNU4"/>
<proteinExistence type="predicted"/>
<name>A0A1J7CNU4_FLAJO</name>
<dbReference type="Gene3D" id="3.90.550.10">
    <property type="entry name" value="Spore Coat Polysaccharide Biosynthesis Protein SpsA, Chain A"/>
    <property type="match status" value="1"/>
</dbReference>
<feature type="domain" description="Streptomycin biosynthesis protein StrF" evidence="1">
    <location>
        <begin position="4"/>
        <end position="113"/>
    </location>
</feature>
<organism evidence="2 3">
    <name type="scientific">Flavobacterium johnsoniae</name>
    <name type="common">Cytophaga johnsonae</name>
    <dbReference type="NCBI Taxonomy" id="986"/>
    <lineage>
        <taxon>Bacteria</taxon>
        <taxon>Pseudomonadati</taxon>
        <taxon>Bacteroidota</taxon>
        <taxon>Flavobacteriia</taxon>
        <taxon>Flavobacteriales</taxon>
        <taxon>Flavobacteriaceae</taxon>
        <taxon>Flavobacterium</taxon>
    </lineage>
</organism>
<evidence type="ECO:0000313" key="3">
    <source>
        <dbReference type="Proteomes" id="UP000182826"/>
    </source>
</evidence>
<protein>
    <recommendedName>
        <fullName evidence="1">Streptomycin biosynthesis protein StrF domain-containing protein</fullName>
    </recommendedName>
</protein>
<dbReference type="SUPFAM" id="SSF53448">
    <property type="entry name" value="Nucleotide-diphospho-sugar transferases"/>
    <property type="match status" value="1"/>
</dbReference>
<gene>
    <name evidence="2" type="ORF">BKM63_02945</name>
</gene>
<sequence length="144" mass="16935">MISIIICSRNIHLYDKVYKSIQETIGILDYEIIRIDNSIENLSITKAYNKGIQKSKYEYLLFVHEDVIFHTLNWGQIVINTFESNLKLGLIGVAGAKYKSKYPSAFWHTKEELLNMNLIQHYPYKPSRYVKLGFRERNEENVAE</sequence>
<comment type="caution">
    <text evidence="2">The sequence shown here is derived from an EMBL/GenBank/DDBJ whole genome shotgun (WGS) entry which is preliminary data.</text>
</comment>
<dbReference type="InterPro" id="IPR059123">
    <property type="entry name" value="StrF_dom"/>
</dbReference>
<accession>A0A1J7CNU4</accession>
<keyword evidence="3" id="KW-1185">Reference proteome</keyword>
<evidence type="ECO:0000259" key="1">
    <source>
        <dbReference type="Pfam" id="PF13712"/>
    </source>
</evidence>